<reference evidence="7" key="1">
    <citation type="submission" date="2021-05" db="EMBL/GenBank/DDBJ databases">
        <title>A free-living protist that lacks canonical eukaryotic 1 DNA replication and segregation systems.</title>
        <authorList>
            <person name="Salas-Leiva D.E."/>
            <person name="Tromer E.C."/>
            <person name="Curtis B.A."/>
            <person name="Jerlstrom-Hultqvist J."/>
            <person name="Kolisko M."/>
            <person name="Yi Z."/>
            <person name="Salas-Leiva J.S."/>
            <person name="Gallot-Lavallee L."/>
            <person name="Kops G.J.P.L."/>
            <person name="Archibald J.M."/>
            <person name="Simpson A.G.B."/>
            <person name="Roger A.J."/>
        </authorList>
    </citation>
    <scope>NUCLEOTIDE SEQUENCE</scope>
    <source>
        <strain evidence="7">BICM</strain>
    </source>
</reference>
<evidence type="ECO:0000313" key="8">
    <source>
        <dbReference type="Proteomes" id="UP000717585"/>
    </source>
</evidence>
<dbReference type="Proteomes" id="UP000717585">
    <property type="component" value="Unassembled WGS sequence"/>
</dbReference>
<evidence type="ECO:0000259" key="6">
    <source>
        <dbReference type="PROSITE" id="PS50016"/>
    </source>
</evidence>
<dbReference type="Gene3D" id="3.30.40.10">
    <property type="entry name" value="Zinc/RING finger domain, C3HC4 (zinc finger)"/>
    <property type="match status" value="4"/>
</dbReference>
<dbReference type="InterPro" id="IPR050701">
    <property type="entry name" value="Histone_Mod_Regulator"/>
</dbReference>
<evidence type="ECO:0000256" key="5">
    <source>
        <dbReference type="SAM" id="MobiDB-lite"/>
    </source>
</evidence>
<evidence type="ECO:0000313" key="7">
    <source>
        <dbReference type="EMBL" id="KAG9390208.1"/>
    </source>
</evidence>
<dbReference type="InterPro" id="IPR019787">
    <property type="entry name" value="Znf_PHD-finger"/>
</dbReference>
<dbReference type="SUPFAM" id="SSF57903">
    <property type="entry name" value="FYVE/PHD zinc finger"/>
    <property type="match status" value="2"/>
</dbReference>
<feature type="domain" description="PHD-type" evidence="6">
    <location>
        <begin position="245"/>
        <end position="300"/>
    </location>
</feature>
<evidence type="ECO:0000256" key="3">
    <source>
        <dbReference type="ARBA" id="ARBA00022833"/>
    </source>
</evidence>
<dbReference type="InterPro" id="IPR013083">
    <property type="entry name" value="Znf_RING/FYVE/PHD"/>
</dbReference>
<feature type="domain" description="PHD-type" evidence="6">
    <location>
        <begin position="2"/>
        <end position="53"/>
    </location>
</feature>
<evidence type="ECO:0000256" key="2">
    <source>
        <dbReference type="ARBA" id="ARBA00022771"/>
    </source>
</evidence>
<dbReference type="OrthoDB" id="20839at2759"/>
<proteinExistence type="predicted"/>
<dbReference type="GO" id="GO:0006357">
    <property type="term" value="P:regulation of transcription by RNA polymerase II"/>
    <property type="evidence" value="ECO:0007669"/>
    <property type="project" value="TreeGrafter"/>
</dbReference>
<keyword evidence="3" id="KW-0862">Zinc</keyword>
<dbReference type="CDD" id="cd15489">
    <property type="entry name" value="PHD_SF"/>
    <property type="match status" value="1"/>
</dbReference>
<organism evidence="7 8">
    <name type="scientific">Carpediemonas membranifera</name>
    <dbReference type="NCBI Taxonomy" id="201153"/>
    <lineage>
        <taxon>Eukaryota</taxon>
        <taxon>Metamonada</taxon>
        <taxon>Carpediemonas-like organisms</taxon>
        <taxon>Carpediemonas</taxon>
    </lineage>
</organism>
<dbReference type="SMART" id="SM00249">
    <property type="entry name" value="PHD"/>
    <property type="match status" value="3"/>
</dbReference>
<evidence type="ECO:0000256" key="4">
    <source>
        <dbReference type="PROSITE-ProRule" id="PRU00146"/>
    </source>
</evidence>
<keyword evidence="2 4" id="KW-0863">Zinc-finger</keyword>
<dbReference type="GO" id="GO:0008270">
    <property type="term" value="F:zinc ion binding"/>
    <property type="evidence" value="ECO:0007669"/>
    <property type="project" value="UniProtKB-KW"/>
</dbReference>
<dbReference type="PROSITE" id="PS50016">
    <property type="entry name" value="ZF_PHD_2"/>
    <property type="match status" value="2"/>
</dbReference>
<evidence type="ECO:0000256" key="1">
    <source>
        <dbReference type="ARBA" id="ARBA00022723"/>
    </source>
</evidence>
<feature type="compositionally biased region" description="Basic and acidic residues" evidence="5">
    <location>
        <begin position="221"/>
        <end position="235"/>
    </location>
</feature>
<keyword evidence="8" id="KW-1185">Reference proteome</keyword>
<keyword evidence="1" id="KW-0479">Metal-binding</keyword>
<comment type="caution">
    <text evidence="7">The sequence shown here is derived from an EMBL/GenBank/DDBJ whole genome shotgun (WGS) entry which is preliminary data.</text>
</comment>
<feature type="region of interest" description="Disordered" evidence="5">
    <location>
        <begin position="214"/>
        <end position="238"/>
    </location>
</feature>
<accession>A0A8J6APY0</accession>
<protein>
    <submittedName>
        <fullName evidence="7">PHD-zinc-finger like domain</fullName>
    </submittedName>
</protein>
<dbReference type="InterPro" id="IPR011011">
    <property type="entry name" value="Znf_FYVE_PHD"/>
</dbReference>
<dbReference type="Pfam" id="PF13832">
    <property type="entry name" value="zf-HC5HC2H_2"/>
    <property type="match status" value="1"/>
</dbReference>
<name>A0A8J6APY0_9EUKA</name>
<dbReference type="PANTHER" id="PTHR13793">
    <property type="entry name" value="PHD FINGER PROTEINS"/>
    <property type="match status" value="1"/>
</dbReference>
<sequence>MSKGCVVCGKGESSEFPLIRCDKCGMLAHEECMGIDGLSPEQDSFMCAYCESNTNEKCIVCNKTNQFHQGMLPTTDGHWVHALCALFSPGVQFPEATRMSGPIDLSGVTLTSGKCRFCQGSVGLVVPCEHLDENDVKSCKQMVHAICAWGARCVMTDGGVRLLCRDHKADVDVQEPFPTVVRFDKTDAGWPEPEPVVQYTEIETPVVEVEARKKAVKKKAKPESDKGAKRARDDGPSDVDIVPLDEVCDVCLDEETTEDDAIVFCDGPGCDLAVHASCGSVPPEQVQSDDDWYCPACLARGNIKGADPASVKPPFECPMCPCTNGAMAQVDDRSAKALRTEGNDGPIFAHIICSRECSRAYSNGDYNVGKGQGVARRIRVFRKTRGRVPCAVCGHTSGCVVPCSGTGCTCHVHQTCADRAGCIKRAHGGKFEQYCPTCSARAYLQLRPELLVGWGPRDTAFLDRAPSGSMVTGLGLDPKTQLGYSKRYRGPSLMLATLLAAIRSSRDYADLEERQSRRGATATRSVQRLVQPAAAVLTSKVQRISWASTIATLDGKALHISGNDLLLPTGITRTARLMVEPLGMSSLLQIGLSAVEFEIELRLAGVLAFTADQGSPELPVPAQFSTIADMTAPVGYVARAHGFLWVFVFPSSMPQLSPQPPVPNTVFLVYKRDPLLNAALLGGSPSSDIAGRTVSIPTDHPTSPETHRLIQAVEHVGAFPIVYNCVELATPPQSAAILVLQSELWSQSMAELRRDPGQWRTPMYLMPPDNWNALTVIKTTAELSVVFPPRIAVRGGQPPSHPALTVTESSEVDEKQARRWVELDGAEPRAPWESMSATALDDVLKGVE</sequence>
<dbReference type="AlphaFoldDB" id="A0A8J6APY0"/>
<dbReference type="InterPro" id="IPR001965">
    <property type="entry name" value="Znf_PHD"/>
</dbReference>
<gene>
    <name evidence="7" type="ORF">J8273_8248</name>
</gene>
<dbReference type="CDD" id="cd15571">
    <property type="entry name" value="ePHD"/>
    <property type="match status" value="1"/>
</dbReference>
<dbReference type="EMBL" id="JAHDYR010000066">
    <property type="protein sequence ID" value="KAG9390208.1"/>
    <property type="molecule type" value="Genomic_DNA"/>
</dbReference>
<dbReference type="PANTHER" id="PTHR13793:SF107">
    <property type="entry name" value="BROMODOMAIN-CONTAINING PROTEIN HOMOLOG"/>
    <property type="match status" value="1"/>
</dbReference>
<dbReference type="Pfam" id="PF00628">
    <property type="entry name" value="PHD"/>
    <property type="match status" value="1"/>
</dbReference>